<dbReference type="InterPro" id="IPR005479">
    <property type="entry name" value="CPAse_ATP-bd"/>
</dbReference>
<keyword evidence="3 4" id="KW-0067">ATP-binding</keyword>
<dbReference type="EMBL" id="QJKH01000005">
    <property type="protein sequence ID" value="PXX79575.1"/>
    <property type="molecule type" value="Genomic_DNA"/>
</dbReference>
<dbReference type="GO" id="GO:0016874">
    <property type="term" value="F:ligase activity"/>
    <property type="evidence" value="ECO:0007669"/>
    <property type="project" value="UniProtKB-KW"/>
</dbReference>
<dbReference type="InterPro" id="IPR011761">
    <property type="entry name" value="ATP-grasp"/>
</dbReference>
<dbReference type="AlphaFoldDB" id="A0A2V2FHG0"/>
<feature type="domain" description="ATP-grasp" evidence="5">
    <location>
        <begin position="118"/>
        <end position="315"/>
    </location>
</feature>
<dbReference type="GO" id="GO:0005524">
    <property type="term" value="F:ATP binding"/>
    <property type="evidence" value="ECO:0007669"/>
    <property type="project" value="UniProtKB-UniRule"/>
</dbReference>
<dbReference type="InterPro" id="IPR013815">
    <property type="entry name" value="ATP_grasp_subdomain_1"/>
</dbReference>
<dbReference type="STRING" id="1034346.GCA_000313565_00639"/>
<keyword evidence="7" id="KW-1185">Reference proteome</keyword>
<reference evidence="6 7" key="1">
    <citation type="submission" date="2018-05" db="EMBL/GenBank/DDBJ databases">
        <title>Genomic Encyclopedia of Type Strains, Phase IV (KMG-IV): sequencing the most valuable type-strain genomes for metagenomic binning, comparative biology and taxonomic classification.</title>
        <authorList>
            <person name="Goeker M."/>
        </authorList>
    </citation>
    <scope>NUCLEOTIDE SEQUENCE [LARGE SCALE GENOMIC DNA]</scope>
    <source>
        <strain evidence="6 7">JC118</strain>
    </source>
</reference>
<keyword evidence="2 4" id="KW-0547">Nucleotide-binding</keyword>
<dbReference type="GO" id="GO:0046872">
    <property type="term" value="F:metal ion binding"/>
    <property type="evidence" value="ECO:0007669"/>
    <property type="project" value="InterPro"/>
</dbReference>
<dbReference type="InterPro" id="IPR052032">
    <property type="entry name" value="ATP-dep_AA_Ligase"/>
</dbReference>
<dbReference type="PROSITE" id="PS50975">
    <property type="entry name" value="ATP_GRASP"/>
    <property type="match status" value="1"/>
</dbReference>
<dbReference type="Gene3D" id="3.30.1490.20">
    <property type="entry name" value="ATP-grasp fold, A domain"/>
    <property type="match status" value="1"/>
</dbReference>
<dbReference type="RefSeq" id="WP_022936946.1">
    <property type="nucleotide sequence ID" value="NZ_CABKRQ010000002.1"/>
</dbReference>
<evidence type="ECO:0000256" key="2">
    <source>
        <dbReference type="ARBA" id="ARBA00022741"/>
    </source>
</evidence>
<organism evidence="6 7">
    <name type="scientific">Dielma fastidiosa</name>
    <dbReference type="NCBI Taxonomy" id="1034346"/>
    <lineage>
        <taxon>Bacteria</taxon>
        <taxon>Bacillati</taxon>
        <taxon>Bacillota</taxon>
        <taxon>Erysipelotrichia</taxon>
        <taxon>Erysipelotrichales</taxon>
        <taxon>Erysipelotrichaceae</taxon>
        <taxon>Dielma</taxon>
    </lineage>
</organism>
<sequence length="394" mass="46035">MNYIAISPMFPKSYWNFCDRLKQNGVTVLGIGDVAYDQLMDELKQSLTEYYYVKDMKNYDDMMRAVAYFIHKYGRIDWLESNNEYWLEQDAMLRTDFNITSGFQKRQLAGFKLKSGMKKCYQKAGIPCARGQLVSDYQHDLPFVRKIGYPLIVKPDNGVGASATYKITNDEELKSFYLQKPEVSYFMEEFIDGTIYSYDAIIDSHQRPIFETAHCFPTPIMDIVNDHENMSYYTMKEVPVELLDLGRRSVKAFQVRSRFVHFEFFKLNKDHEGIGKAGDWAALEVNMRPAGGYTPDMIDFANLCDAYQIYADMIVYDENRRGESAHKFYCVYASRFDEKKYKHTLAEIKSRYLAQIVMEERMPDILASAMGNQMVTARFKTMAQVQEFIKYVQE</sequence>
<dbReference type="SUPFAM" id="SSF56059">
    <property type="entry name" value="Glutathione synthetase ATP-binding domain-like"/>
    <property type="match status" value="1"/>
</dbReference>
<protein>
    <submittedName>
        <fullName evidence="6">Carbamoyl-phosphate synthase L subunit-like protein</fullName>
    </submittedName>
</protein>
<proteinExistence type="predicted"/>
<keyword evidence="1" id="KW-0436">Ligase</keyword>
<comment type="caution">
    <text evidence="6">The sequence shown here is derived from an EMBL/GenBank/DDBJ whole genome shotgun (WGS) entry which is preliminary data.</text>
</comment>
<evidence type="ECO:0000313" key="7">
    <source>
        <dbReference type="Proteomes" id="UP000247612"/>
    </source>
</evidence>
<dbReference type="Pfam" id="PF02786">
    <property type="entry name" value="CPSase_L_D2"/>
    <property type="match status" value="1"/>
</dbReference>
<dbReference type="Proteomes" id="UP000247612">
    <property type="component" value="Unassembled WGS sequence"/>
</dbReference>
<evidence type="ECO:0000313" key="6">
    <source>
        <dbReference type="EMBL" id="PXX79575.1"/>
    </source>
</evidence>
<accession>A0A2V2FHG0</accession>
<gene>
    <name evidence="6" type="ORF">DES51_10545</name>
</gene>
<evidence type="ECO:0000256" key="1">
    <source>
        <dbReference type="ARBA" id="ARBA00022598"/>
    </source>
</evidence>
<name>A0A2V2FHG0_9FIRM</name>
<dbReference type="Gene3D" id="3.30.470.20">
    <property type="entry name" value="ATP-grasp fold, B domain"/>
    <property type="match status" value="1"/>
</dbReference>
<dbReference type="PANTHER" id="PTHR43585:SF2">
    <property type="entry name" value="ATP-GRASP ENZYME FSQD"/>
    <property type="match status" value="1"/>
</dbReference>
<dbReference type="OrthoDB" id="24041at2"/>
<evidence type="ECO:0000259" key="5">
    <source>
        <dbReference type="PROSITE" id="PS50975"/>
    </source>
</evidence>
<evidence type="ECO:0000256" key="3">
    <source>
        <dbReference type="ARBA" id="ARBA00022840"/>
    </source>
</evidence>
<evidence type="ECO:0000256" key="4">
    <source>
        <dbReference type="PROSITE-ProRule" id="PRU00409"/>
    </source>
</evidence>
<dbReference type="PANTHER" id="PTHR43585">
    <property type="entry name" value="FUMIPYRROLE BIOSYNTHESIS PROTEIN C"/>
    <property type="match status" value="1"/>
</dbReference>